<evidence type="ECO:0000256" key="3">
    <source>
        <dbReference type="ARBA" id="ARBA00022614"/>
    </source>
</evidence>
<feature type="transmembrane region" description="Helical" evidence="14">
    <location>
        <begin position="605"/>
        <end position="631"/>
    </location>
</feature>
<evidence type="ECO:0000313" key="17">
    <source>
        <dbReference type="EMBL" id="KAK9289343.1"/>
    </source>
</evidence>
<dbReference type="PANTHER" id="PTHR48056:SF82">
    <property type="entry name" value="LRR RECEPTOR-LIKE SERINE_THREONINE-PROTEIN KINASE IRK-RELATED"/>
    <property type="match status" value="1"/>
</dbReference>
<proteinExistence type="predicted"/>
<evidence type="ECO:0000256" key="9">
    <source>
        <dbReference type="ARBA" id="ARBA00022989"/>
    </source>
</evidence>
<keyword evidence="8 13" id="KW-0067">ATP-binding</keyword>
<dbReference type="FunFam" id="3.80.10.10:FF:000402">
    <property type="entry name" value="Putative LRR receptor-like serine/threonine-protein kinase IRK"/>
    <property type="match status" value="1"/>
</dbReference>
<evidence type="ECO:0000256" key="11">
    <source>
        <dbReference type="ARBA" id="ARBA00023170"/>
    </source>
</evidence>
<evidence type="ECO:0000256" key="6">
    <source>
        <dbReference type="ARBA" id="ARBA00022737"/>
    </source>
</evidence>
<evidence type="ECO:0000313" key="18">
    <source>
        <dbReference type="Proteomes" id="UP001415857"/>
    </source>
</evidence>
<dbReference type="InterPro" id="IPR001245">
    <property type="entry name" value="Ser-Thr/Tyr_kinase_cat_dom"/>
</dbReference>
<name>A0AAP0X7K3_LIQFO</name>
<keyword evidence="10 14" id="KW-0472">Membrane</keyword>
<dbReference type="InterPro" id="IPR055414">
    <property type="entry name" value="LRR_R13L4/SHOC2-like"/>
</dbReference>
<dbReference type="GO" id="GO:0005886">
    <property type="term" value="C:plasma membrane"/>
    <property type="evidence" value="ECO:0007669"/>
    <property type="project" value="UniProtKB-SubCell"/>
</dbReference>
<dbReference type="Gene3D" id="1.10.510.10">
    <property type="entry name" value="Transferase(Phosphotransferase) domain 1"/>
    <property type="match status" value="1"/>
</dbReference>
<evidence type="ECO:0000256" key="10">
    <source>
        <dbReference type="ARBA" id="ARBA00023136"/>
    </source>
</evidence>
<evidence type="ECO:0000256" key="12">
    <source>
        <dbReference type="ARBA" id="ARBA00023180"/>
    </source>
</evidence>
<dbReference type="InterPro" id="IPR017441">
    <property type="entry name" value="Protein_kinase_ATP_BS"/>
</dbReference>
<dbReference type="GO" id="GO:0004674">
    <property type="term" value="F:protein serine/threonine kinase activity"/>
    <property type="evidence" value="ECO:0007669"/>
    <property type="project" value="UniProtKB-EC"/>
</dbReference>
<keyword evidence="6" id="KW-0677">Repeat</keyword>
<dbReference type="InterPro" id="IPR000719">
    <property type="entry name" value="Prot_kinase_dom"/>
</dbReference>
<dbReference type="InterPro" id="IPR003591">
    <property type="entry name" value="Leu-rich_rpt_typical-subtyp"/>
</dbReference>
<dbReference type="Pfam" id="PF07714">
    <property type="entry name" value="PK_Tyr_Ser-Thr"/>
    <property type="match status" value="1"/>
</dbReference>
<protein>
    <recommendedName>
        <fullName evidence="16">Protein kinase domain-containing protein</fullName>
    </recommendedName>
</protein>
<feature type="signal peptide" evidence="15">
    <location>
        <begin position="1"/>
        <end position="16"/>
    </location>
</feature>
<keyword evidence="3" id="KW-0433">Leucine-rich repeat</keyword>
<dbReference type="PROSITE" id="PS00107">
    <property type="entry name" value="PROTEIN_KINASE_ATP"/>
    <property type="match status" value="1"/>
</dbReference>
<evidence type="ECO:0000256" key="8">
    <source>
        <dbReference type="ARBA" id="ARBA00022840"/>
    </source>
</evidence>
<dbReference type="Pfam" id="PF23598">
    <property type="entry name" value="LRR_14"/>
    <property type="match status" value="2"/>
</dbReference>
<evidence type="ECO:0000256" key="7">
    <source>
        <dbReference type="ARBA" id="ARBA00022741"/>
    </source>
</evidence>
<evidence type="ECO:0000256" key="2">
    <source>
        <dbReference type="ARBA" id="ARBA00022475"/>
    </source>
</evidence>
<dbReference type="Gene3D" id="3.80.10.10">
    <property type="entry name" value="Ribonuclease Inhibitor"/>
    <property type="match status" value="3"/>
</dbReference>
<evidence type="ECO:0000259" key="16">
    <source>
        <dbReference type="PROSITE" id="PS50011"/>
    </source>
</evidence>
<feature type="binding site" evidence="13">
    <location>
        <position position="713"/>
    </location>
    <ligand>
        <name>ATP</name>
        <dbReference type="ChEBI" id="CHEBI:30616"/>
    </ligand>
</feature>
<dbReference type="GO" id="GO:0033612">
    <property type="term" value="F:receptor serine/threonine kinase binding"/>
    <property type="evidence" value="ECO:0007669"/>
    <property type="project" value="TreeGrafter"/>
</dbReference>
<evidence type="ECO:0000256" key="14">
    <source>
        <dbReference type="SAM" id="Phobius"/>
    </source>
</evidence>
<dbReference type="InterPro" id="IPR013210">
    <property type="entry name" value="LRR_N_plant-typ"/>
</dbReference>
<evidence type="ECO:0000256" key="5">
    <source>
        <dbReference type="ARBA" id="ARBA00022729"/>
    </source>
</evidence>
<dbReference type="EMBL" id="JBBPBK010000002">
    <property type="protein sequence ID" value="KAK9289343.1"/>
    <property type="molecule type" value="Genomic_DNA"/>
</dbReference>
<reference evidence="17 18" key="1">
    <citation type="journal article" date="2024" name="Plant J.">
        <title>Genome sequences and population genomics reveal climatic adaptation and genomic divergence between two closely related sweetgum species.</title>
        <authorList>
            <person name="Xu W.Q."/>
            <person name="Ren C.Q."/>
            <person name="Zhang X.Y."/>
            <person name="Comes H.P."/>
            <person name="Liu X.H."/>
            <person name="Li Y.G."/>
            <person name="Kettle C.J."/>
            <person name="Jalonen R."/>
            <person name="Gaisberger H."/>
            <person name="Ma Y.Z."/>
            <person name="Qiu Y.X."/>
        </authorList>
    </citation>
    <scope>NUCLEOTIDE SEQUENCE [LARGE SCALE GENOMIC DNA]</scope>
    <source>
        <strain evidence="17">Hangzhou</strain>
    </source>
</reference>
<dbReference type="SMART" id="SM00369">
    <property type="entry name" value="LRR_TYP"/>
    <property type="match status" value="7"/>
</dbReference>
<keyword evidence="7 13" id="KW-0547">Nucleotide-binding</keyword>
<dbReference type="InterPro" id="IPR032675">
    <property type="entry name" value="LRR_dom_sf"/>
</dbReference>
<dbReference type="Proteomes" id="UP001415857">
    <property type="component" value="Unassembled WGS sequence"/>
</dbReference>
<dbReference type="SUPFAM" id="SSF52058">
    <property type="entry name" value="L domain-like"/>
    <property type="match status" value="2"/>
</dbReference>
<evidence type="ECO:0000256" key="1">
    <source>
        <dbReference type="ARBA" id="ARBA00004251"/>
    </source>
</evidence>
<keyword evidence="9 14" id="KW-1133">Transmembrane helix</keyword>
<dbReference type="Pfam" id="PF08263">
    <property type="entry name" value="LRRNT_2"/>
    <property type="match status" value="1"/>
</dbReference>
<sequence length="968" mass="104796">MLATLFSFLLLVPVLAGSLDPTFNDDVLGLMLFKAGLQDPKAKLISWNEDDDNPCNWVGVKCDPRTNRVSELVLDDYSLSGHIGRGLLRLQFLQLLSLSKNNFTGTLNPNLGHLGSLRVIDLSENSLSGSIPDEFFGQCGLLRVVSFAKNNLSGHIPDSLSFCSTLAVVNISSNHLSGSLPLGIWSLNSLRSLDLSDNLLGGEIPKGIENLYSLRAVNFRKNSFSGQLPEDIGGCLFLELLDFSENSFSGNLPESLQKLSRCTSLTLRGNSFTADVPDWIGEMRSLETLDLSANRFSGQIPISIGNLQSLKELNLSGNQFTGSLPDSMKNCINLLYMDFSQNLLTGDLPAWIFKLGLLSVSLSGNRLNGSIQNPYLTSMTTSYQSLEVLDLSSNALSGEIPPGIGFFSSLQFLNMSRNSLIGSIPASIGELKTTYILDLSDNQLNGSIPSEIGGAATLKELRLEKNFLTGNIPSQIGKCSFLSSLILSQNNLTGPIPAAIANLTNLRTVDLSFNNLSGNLPKQLTNLSHLLAFNVSHNHLQGELPVGGFFNTITPSSVSGNPSLCGSVVNRSCPSVHPKPFVLDPNSTSGSSASGSFSPIYRHKIILSISALIAIGAAVFIALGVVAVTLLNIHVRSSIARSAATLTLSGGDDFSCSPSTDANYGKLVMFSGDAEFAAGAHALLNKDSELGRGGFGVVYRTVLRDGRSVAIKKLTVTSLVKSQEEFEREVKKLGKIRHHNLVALEGFYWTPSLQLLIYEYFSSGSLHKHLHDEGPSRNCLSWRQRFNIILGMAKGLAHLHQLNITHYNLKSTNVLIDSSGEPKLGDFGLARLLPMLDRYVLSSKIQSALGYMAPEFACRTVKITEKCDVYGFGVLVLEVVTGKRPVEYMEDDVVVLCDMVRGAREEGRVEECVDGRLRGNFPAEEAIPVIKLGLICASQVPSNRPEMGEVVNILELIQCPSESQEELG</sequence>
<evidence type="ECO:0000256" key="13">
    <source>
        <dbReference type="PROSITE-ProRule" id="PRU10141"/>
    </source>
</evidence>
<keyword evidence="12" id="KW-0325">Glycoprotein</keyword>
<dbReference type="InterPro" id="IPR050647">
    <property type="entry name" value="Plant_LRR-RLKs"/>
</dbReference>
<dbReference type="InterPro" id="IPR011009">
    <property type="entry name" value="Kinase-like_dom_sf"/>
</dbReference>
<dbReference type="FunFam" id="1.10.510.10:FF:000267">
    <property type="entry name" value="probable LRR receptor-like serine/threonine-protein kinase IRK"/>
    <property type="match status" value="1"/>
</dbReference>
<dbReference type="InterPro" id="IPR001611">
    <property type="entry name" value="Leu-rich_rpt"/>
</dbReference>
<dbReference type="AlphaFoldDB" id="A0AAP0X7K3"/>
<dbReference type="PANTHER" id="PTHR48056">
    <property type="entry name" value="LRR RECEPTOR-LIKE SERINE/THREONINE-PROTEIN KINASE-RELATED"/>
    <property type="match status" value="1"/>
</dbReference>
<keyword evidence="18" id="KW-1185">Reference proteome</keyword>
<dbReference type="FunFam" id="3.80.10.10:FF:000362">
    <property type="entry name" value="Putative LRR receptor-like serine/threonine-protein kinase IRK"/>
    <property type="match status" value="1"/>
</dbReference>
<feature type="domain" description="Protein kinase" evidence="16">
    <location>
        <begin position="684"/>
        <end position="957"/>
    </location>
</feature>
<evidence type="ECO:0000256" key="15">
    <source>
        <dbReference type="SAM" id="SignalP"/>
    </source>
</evidence>
<dbReference type="GO" id="GO:0005524">
    <property type="term" value="F:ATP binding"/>
    <property type="evidence" value="ECO:0007669"/>
    <property type="project" value="UniProtKB-UniRule"/>
</dbReference>
<dbReference type="CDD" id="cd14066">
    <property type="entry name" value="STKc_IRAK"/>
    <property type="match status" value="1"/>
</dbReference>
<dbReference type="Pfam" id="PF00560">
    <property type="entry name" value="LRR_1"/>
    <property type="match status" value="1"/>
</dbReference>
<dbReference type="PROSITE" id="PS50011">
    <property type="entry name" value="PROTEIN_KINASE_DOM"/>
    <property type="match status" value="1"/>
</dbReference>
<keyword evidence="5 15" id="KW-0732">Signal</keyword>
<keyword evidence="2" id="KW-1003">Cell membrane</keyword>
<dbReference type="Gene3D" id="3.30.200.20">
    <property type="entry name" value="Phosphorylase Kinase, domain 1"/>
    <property type="match status" value="1"/>
</dbReference>
<keyword evidence="11" id="KW-0675">Receptor</keyword>
<evidence type="ECO:0000256" key="4">
    <source>
        <dbReference type="ARBA" id="ARBA00022692"/>
    </source>
</evidence>
<comment type="subcellular location">
    <subcellularLocation>
        <location evidence="1">Cell membrane</location>
        <topology evidence="1">Single-pass type I membrane protein</topology>
    </subcellularLocation>
</comment>
<accession>A0AAP0X7K3</accession>
<keyword evidence="4 14" id="KW-0812">Transmembrane</keyword>
<feature type="chain" id="PRO_5043052140" description="Protein kinase domain-containing protein" evidence="15">
    <location>
        <begin position="17"/>
        <end position="968"/>
    </location>
</feature>
<gene>
    <name evidence="17" type="ORF">L1049_007498</name>
</gene>
<comment type="caution">
    <text evidence="17">The sequence shown here is derived from an EMBL/GenBank/DDBJ whole genome shotgun (WGS) entry which is preliminary data.</text>
</comment>
<dbReference type="SUPFAM" id="SSF56112">
    <property type="entry name" value="Protein kinase-like (PK-like)"/>
    <property type="match status" value="1"/>
</dbReference>
<organism evidence="17 18">
    <name type="scientific">Liquidambar formosana</name>
    <name type="common">Formosan gum</name>
    <dbReference type="NCBI Taxonomy" id="63359"/>
    <lineage>
        <taxon>Eukaryota</taxon>
        <taxon>Viridiplantae</taxon>
        <taxon>Streptophyta</taxon>
        <taxon>Embryophyta</taxon>
        <taxon>Tracheophyta</taxon>
        <taxon>Spermatophyta</taxon>
        <taxon>Magnoliopsida</taxon>
        <taxon>eudicotyledons</taxon>
        <taxon>Gunneridae</taxon>
        <taxon>Pentapetalae</taxon>
        <taxon>Saxifragales</taxon>
        <taxon>Altingiaceae</taxon>
        <taxon>Liquidambar</taxon>
    </lineage>
</organism>
<dbReference type="FunFam" id="3.30.200.20:FF:000295">
    <property type="entry name" value="probable LRR receptor-like serine/threonine-protein kinase IRK"/>
    <property type="match status" value="1"/>
</dbReference>